<evidence type="ECO:0000313" key="2">
    <source>
        <dbReference type="EMBL" id="KAL0473503.1"/>
    </source>
</evidence>
<evidence type="ECO:0000256" key="1">
    <source>
        <dbReference type="SAM" id="Phobius"/>
    </source>
</evidence>
<name>A0ABR3DMG7_NEUIN</name>
<feature type="transmembrane region" description="Helical" evidence="1">
    <location>
        <begin position="155"/>
        <end position="174"/>
    </location>
</feature>
<gene>
    <name evidence="2" type="ORF">QR685DRAFT_177349</name>
</gene>
<feature type="transmembrane region" description="Helical" evidence="1">
    <location>
        <begin position="72"/>
        <end position="92"/>
    </location>
</feature>
<dbReference type="EMBL" id="JAVLET010000002">
    <property type="protein sequence ID" value="KAL0473503.1"/>
    <property type="molecule type" value="Genomic_DNA"/>
</dbReference>
<keyword evidence="1" id="KW-0812">Transmembrane</keyword>
<accession>A0ABR3DMG7</accession>
<proteinExistence type="predicted"/>
<organism evidence="2 3">
    <name type="scientific">Neurospora intermedia</name>
    <dbReference type="NCBI Taxonomy" id="5142"/>
    <lineage>
        <taxon>Eukaryota</taxon>
        <taxon>Fungi</taxon>
        <taxon>Dikarya</taxon>
        <taxon>Ascomycota</taxon>
        <taxon>Pezizomycotina</taxon>
        <taxon>Sordariomycetes</taxon>
        <taxon>Sordariomycetidae</taxon>
        <taxon>Sordariales</taxon>
        <taxon>Sordariaceae</taxon>
        <taxon>Neurospora</taxon>
    </lineage>
</organism>
<keyword evidence="1" id="KW-0472">Membrane</keyword>
<sequence>MVPWRAWAGFKLVDGIDGGPNGGDNTQSSSEVKIKTLMREITSFQDRSSDSASDTGVLFCSLQAGAIHLDTAAQLILSLYFPFVFFFFFYFFRFTTPVPSLTHFASPTRPLWTRYKVALASVPCHIDLDSPHSSVIRPLATAHYFQVDLVQGVELGAGCSSIRTAAAVILLGLLRTRKDIGRNKEGTIGRHAFFPPLPFFLSTVPSSSRAEIFLHRGQDKVFCSISYIFCKVPSLLLNMDLIFLQRAVGSG</sequence>
<reference evidence="2 3" key="1">
    <citation type="submission" date="2023-09" db="EMBL/GenBank/DDBJ databases">
        <title>Multi-omics analysis of a traditional fermented food reveals byproduct-associated fungal strains for waste-to-food upcycling.</title>
        <authorList>
            <consortium name="Lawrence Berkeley National Laboratory"/>
            <person name="Rekdal V.M."/>
            <person name="Villalobos-Escobedo J.M."/>
            <person name="Rodriguez-Valeron N."/>
            <person name="Garcia M.O."/>
            <person name="Vasquez D.P."/>
            <person name="Damayanti I."/>
            <person name="Sorensen P.M."/>
            <person name="Baidoo E.E."/>
            <person name="De Carvalho A.C."/>
            <person name="Riley R."/>
            <person name="Lipzen A."/>
            <person name="He G."/>
            <person name="Yan M."/>
            <person name="Haridas S."/>
            <person name="Daum C."/>
            <person name="Yoshinaga Y."/>
            <person name="Ng V."/>
            <person name="Grigoriev I.V."/>
            <person name="Munk R."/>
            <person name="Nuraida L."/>
            <person name="Wijaya C.H."/>
            <person name="Morales P.-C."/>
            <person name="Keasling J.D."/>
        </authorList>
    </citation>
    <scope>NUCLEOTIDE SEQUENCE [LARGE SCALE GENOMIC DNA]</scope>
    <source>
        <strain evidence="2 3">FGSC 2613</strain>
    </source>
</reference>
<protein>
    <submittedName>
        <fullName evidence="2">Uncharacterized protein</fullName>
    </submittedName>
</protein>
<evidence type="ECO:0000313" key="3">
    <source>
        <dbReference type="Proteomes" id="UP001451303"/>
    </source>
</evidence>
<keyword evidence="3" id="KW-1185">Reference proteome</keyword>
<comment type="caution">
    <text evidence="2">The sequence shown here is derived from an EMBL/GenBank/DDBJ whole genome shotgun (WGS) entry which is preliminary data.</text>
</comment>
<keyword evidence="1" id="KW-1133">Transmembrane helix</keyword>
<dbReference type="Proteomes" id="UP001451303">
    <property type="component" value="Unassembled WGS sequence"/>
</dbReference>